<proteinExistence type="inferred from homology"/>
<dbReference type="GO" id="GO:0005829">
    <property type="term" value="C:cytosol"/>
    <property type="evidence" value="ECO:0007669"/>
    <property type="project" value="TreeGrafter"/>
</dbReference>
<evidence type="ECO:0000256" key="6">
    <source>
        <dbReference type="ARBA" id="ARBA00022723"/>
    </source>
</evidence>
<evidence type="ECO:0000256" key="4">
    <source>
        <dbReference type="ARBA" id="ARBA00012158"/>
    </source>
</evidence>
<dbReference type="GO" id="GO:0046872">
    <property type="term" value="F:metal ion binding"/>
    <property type="evidence" value="ECO:0007669"/>
    <property type="project" value="UniProtKB-KW"/>
</dbReference>
<evidence type="ECO:0000256" key="8">
    <source>
        <dbReference type="ARBA" id="ARBA00032858"/>
    </source>
</evidence>
<feature type="region of interest" description="Disordered" evidence="9">
    <location>
        <begin position="324"/>
        <end position="359"/>
    </location>
</feature>
<dbReference type="OrthoDB" id="409136at2759"/>
<sequence>MFNNIANQLIEKYKNLKISQYKNQPSLQDANKMQQLLQNNVFARQIVGLSQSLCLKYDRNPDWYSIVMDTIDLSKIYSNVENIPQESQSSGETKEDLDYEATLVKELLRYFKEDFFTWCDKPICLTCGTKEHQVFKCTKSPNNLEKSGDPGCSVVEVYECNVCHGLTRFPRYNNPIKLLETRTGRCGEWCNLFMLFLKSFGLKSRYIWNKEDHVWCEYYSDKEKRWIHLDPCEKSYDEPFIYSRNWNKKMSYVFAFGNDGVVDVSKRYIVESKNQLPRKDIDETDLKFLFQQLTKSLRRGLNDEELYRLGCRDELEKLELGGYSRTTEKNTTSTTDTVGRISGSADWKSSRGEDGGATE</sequence>
<keyword evidence="7" id="KW-0862">Zinc</keyword>
<evidence type="ECO:0000256" key="2">
    <source>
        <dbReference type="ARBA" id="ARBA00001947"/>
    </source>
</evidence>
<feature type="domain" description="Transglutaminase-like" evidence="10">
    <location>
        <begin position="178"/>
        <end position="233"/>
    </location>
</feature>
<dbReference type="VEuPathDB" id="FungiDB:SCODWIG_03243"/>
<dbReference type="Pfam" id="PF03835">
    <property type="entry name" value="Rad4"/>
    <property type="match status" value="1"/>
</dbReference>
<dbReference type="PANTHER" id="PTHR12143:SF19">
    <property type="entry name" value="PEPTIDE-N(4)-(N-ACETYL-BETA-GLUCOSAMINYL)ASPARAGINE AMIDASE"/>
    <property type="match status" value="1"/>
</dbReference>
<evidence type="ECO:0000256" key="7">
    <source>
        <dbReference type="ARBA" id="ARBA00022833"/>
    </source>
</evidence>
<evidence type="ECO:0000256" key="9">
    <source>
        <dbReference type="SAM" id="MobiDB-lite"/>
    </source>
</evidence>
<evidence type="ECO:0000256" key="1">
    <source>
        <dbReference type="ARBA" id="ARBA00001650"/>
    </source>
</evidence>
<dbReference type="FunFam" id="3.10.620.30:FF:000004">
    <property type="entry name" value="Peptidase (PNG1)"/>
    <property type="match status" value="1"/>
</dbReference>
<dbReference type="SMART" id="SM00460">
    <property type="entry name" value="TGc"/>
    <property type="match status" value="1"/>
</dbReference>
<dbReference type="PANTHER" id="PTHR12143">
    <property type="entry name" value="PEPTIDE N-GLYCANASE PNGASE -RELATED"/>
    <property type="match status" value="1"/>
</dbReference>
<comment type="similarity">
    <text evidence="3">Belongs to the transglutaminase-like superfamily. PNGase family.</text>
</comment>
<dbReference type="InterPro" id="IPR050883">
    <property type="entry name" value="PNGase"/>
</dbReference>
<gene>
    <name evidence="11" type="ORF">SCODWIG_03243</name>
</gene>
<evidence type="ECO:0000259" key="10">
    <source>
        <dbReference type="SMART" id="SM00460"/>
    </source>
</evidence>
<dbReference type="AlphaFoldDB" id="A0A376BA01"/>
<keyword evidence="12" id="KW-1185">Reference proteome</keyword>
<comment type="catalytic activity">
    <reaction evidence="1">
        <text>Hydrolysis of an N(4)-(acetyl-beta-D-glucosaminyl)asparagine residue in which the glucosamine residue may be further glycosylated, to yield a (substituted) N-acetyl-beta-D-glucosaminylamine and a peptide containing an aspartate residue.</text>
        <dbReference type="EC" id="3.5.1.52"/>
    </reaction>
</comment>
<evidence type="ECO:0000313" key="12">
    <source>
        <dbReference type="Proteomes" id="UP000262825"/>
    </source>
</evidence>
<name>A0A376BA01_9ASCO</name>
<dbReference type="Proteomes" id="UP000262825">
    <property type="component" value="Unassembled WGS sequence"/>
</dbReference>
<evidence type="ECO:0000313" key="11">
    <source>
        <dbReference type="EMBL" id="SSD61482.1"/>
    </source>
</evidence>
<accession>A0A376BA01</accession>
<dbReference type="InterPro" id="IPR002931">
    <property type="entry name" value="Transglutaminase-like"/>
</dbReference>
<dbReference type="EMBL" id="UFAJ01000722">
    <property type="protein sequence ID" value="SSD61482.1"/>
    <property type="molecule type" value="Genomic_DNA"/>
</dbReference>
<organism evidence="11 12">
    <name type="scientific">Saccharomycodes ludwigii</name>
    <dbReference type="NCBI Taxonomy" id="36035"/>
    <lineage>
        <taxon>Eukaryota</taxon>
        <taxon>Fungi</taxon>
        <taxon>Dikarya</taxon>
        <taxon>Ascomycota</taxon>
        <taxon>Saccharomycotina</taxon>
        <taxon>Saccharomycetes</taxon>
        <taxon>Saccharomycodales</taxon>
        <taxon>Saccharomycodaceae</taxon>
        <taxon>Saccharomycodes</taxon>
    </lineage>
</organism>
<evidence type="ECO:0000256" key="3">
    <source>
        <dbReference type="ARBA" id="ARBA00009390"/>
    </source>
</evidence>
<dbReference type="Gene3D" id="3.10.620.30">
    <property type="match status" value="2"/>
</dbReference>
<dbReference type="InterPro" id="IPR038765">
    <property type="entry name" value="Papain-like_cys_pep_sf"/>
</dbReference>
<feature type="compositionally biased region" description="Basic and acidic residues" evidence="9">
    <location>
        <begin position="348"/>
        <end position="359"/>
    </location>
</feature>
<dbReference type="GO" id="GO:0006516">
    <property type="term" value="P:glycoprotein catabolic process"/>
    <property type="evidence" value="ECO:0007669"/>
    <property type="project" value="TreeGrafter"/>
</dbReference>
<evidence type="ECO:0000256" key="5">
    <source>
        <dbReference type="ARBA" id="ARBA00018546"/>
    </source>
</evidence>
<dbReference type="InterPro" id="IPR018325">
    <property type="entry name" value="Rad4/PNGase_transGLS-fold"/>
</dbReference>
<reference evidence="12" key="1">
    <citation type="submission" date="2018-06" db="EMBL/GenBank/DDBJ databases">
        <authorList>
            <person name="Guldener U."/>
        </authorList>
    </citation>
    <scope>NUCLEOTIDE SEQUENCE [LARGE SCALE GENOMIC DNA]</scope>
    <source>
        <strain evidence="12">UTAD17</strain>
    </source>
</reference>
<dbReference type="SUPFAM" id="SSF54001">
    <property type="entry name" value="Cysteine proteinases"/>
    <property type="match status" value="1"/>
</dbReference>
<protein>
    <recommendedName>
        <fullName evidence="5">Peptide-N(4)-(N-acetyl-beta-glucosaminyl)asparagine amidase</fullName>
        <ecNumber evidence="4">3.5.1.52</ecNumber>
    </recommendedName>
    <alternativeName>
        <fullName evidence="8">Peptide:N-glycanase 1</fullName>
    </alternativeName>
</protein>
<dbReference type="GO" id="GO:0005634">
    <property type="term" value="C:nucleus"/>
    <property type="evidence" value="ECO:0007669"/>
    <property type="project" value="TreeGrafter"/>
</dbReference>
<comment type="cofactor">
    <cofactor evidence="2">
        <name>Zn(2+)</name>
        <dbReference type="ChEBI" id="CHEBI:29105"/>
    </cofactor>
</comment>
<keyword evidence="6" id="KW-0479">Metal-binding</keyword>
<dbReference type="GO" id="GO:0000224">
    <property type="term" value="F:peptide-N4-(N-acetyl-beta-glucosaminyl)asparagine amidase activity"/>
    <property type="evidence" value="ECO:0007669"/>
    <property type="project" value="UniProtKB-EC"/>
</dbReference>
<dbReference type="EC" id="3.5.1.52" evidence="4"/>